<feature type="signal peptide" evidence="2">
    <location>
        <begin position="1"/>
        <end position="30"/>
    </location>
</feature>
<evidence type="ECO:0000259" key="3">
    <source>
        <dbReference type="Pfam" id="PF07589"/>
    </source>
</evidence>
<dbReference type="InterPro" id="IPR013424">
    <property type="entry name" value="Ice-binding_C"/>
</dbReference>
<gene>
    <name evidence="4" type="ORF">ORQ98_09585</name>
</gene>
<protein>
    <submittedName>
        <fullName evidence="4">PEP-CTERM sorting domain-containing protein</fullName>
    </submittedName>
</protein>
<keyword evidence="1" id="KW-0472">Membrane</keyword>
<dbReference type="Proteomes" id="UP001528823">
    <property type="component" value="Unassembled WGS sequence"/>
</dbReference>
<sequence>MSKTIFQKSKKALTIAAAATALLASQSGLAAILSGDYNINANRQGAQTFKWDGGNTATISGRHNNLGYTIQYHNVRIHKHTNNVDWLIASTGRITYDNGHSHTVGIHRYGRAGLNALYLFGNNNTIHNWTRSLPGVDLHSKVTYVQPPKPPVPVPAPASILLMGLGLAGAGLLKKKKK</sequence>
<evidence type="ECO:0000313" key="4">
    <source>
        <dbReference type="EMBL" id="MDE1462224.1"/>
    </source>
</evidence>
<reference evidence="4 5" key="1">
    <citation type="submission" date="2022-11" db="EMBL/GenBank/DDBJ databases">
        <title>Spartinivicinus poritis sp. nov., isolated from scleractinian coral Porites lutea.</title>
        <authorList>
            <person name="Zhang G."/>
            <person name="Cai L."/>
            <person name="Wei Q."/>
        </authorList>
    </citation>
    <scope>NUCLEOTIDE SEQUENCE [LARGE SCALE GENOMIC DNA]</scope>
    <source>
        <strain evidence="4 5">A2-2</strain>
    </source>
</reference>
<feature type="transmembrane region" description="Helical" evidence="1">
    <location>
        <begin position="154"/>
        <end position="173"/>
    </location>
</feature>
<keyword evidence="1" id="KW-0812">Transmembrane</keyword>
<organism evidence="4 5">
    <name type="scientific">Spartinivicinus poritis</name>
    <dbReference type="NCBI Taxonomy" id="2994640"/>
    <lineage>
        <taxon>Bacteria</taxon>
        <taxon>Pseudomonadati</taxon>
        <taxon>Pseudomonadota</taxon>
        <taxon>Gammaproteobacteria</taxon>
        <taxon>Oceanospirillales</taxon>
        <taxon>Zooshikellaceae</taxon>
        <taxon>Spartinivicinus</taxon>
    </lineage>
</organism>
<dbReference type="RefSeq" id="WP_274688581.1">
    <property type="nucleotide sequence ID" value="NZ_JAPMOU010000009.1"/>
</dbReference>
<feature type="chain" id="PRO_5047334265" evidence="2">
    <location>
        <begin position="31"/>
        <end position="178"/>
    </location>
</feature>
<feature type="domain" description="Ice-binding protein C-terminal" evidence="3">
    <location>
        <begin position="153"/>
        <end position="174"/>
    </location>
</feature>
<comment type="caution">
    <text evidence="4">The sequence shown here is derived from an EMBL/GenBank/DDBJ whole genome shotgun (WGS) entry which is preliminary data.</text>
</comment>
<dbReference type="NCBIfam" id="TIGR02595">
    <property type="entry name" value="PEP_CTERM"/>
    <property type="match status" value="1"/>
</dbReference>
<keyword evidence="5" id="KW-1185">Reference proteome</keyword>
<keyword evidence="2" id="KW-0732">Signal</keyword>
<dbReference type="Pfam" id="PF07589">
    <property type="entry name" value="PEP-CTERM"/>
    <property type="match status" value="1"/>
</dbReference>
<evidence type="ECO:0000256" key="1">
    <source>
        <dbReference type="SAM" id="Phobius"/>
    </source>
</evidence>
<proteinExistence type="predicted"/>
<evidence type="ECO:0000256" key="2">
    <source>
        <dbReference type="SAM" id="SignalP"/>
    </source>
</evidence>
<evidence type="ECO:0000313" key="5">
    <source>
        <dbReference type="Proteomes" id="UP001528823"/>
    </source>
</evidence>
<dbReference type="EMBL" id="JAPMOU010000009">
    <property type="protein sequence ID" value="MDE1462224.1"/>
    <property type="molecule type" value="Genomic_DNA"/>
</dbReference>
<accession>A0ABT5UAS3</accession>
<name>A0ABT5UAS3_9GAMM</name>
<keyword evidence="1" id="KW-1133">Transmembrane helix</keyword>